<sequence length="676" mass="75652">MASPQYFDDDSYRSKNPTTSESSTTTSVPSSNLPDFVILPKTTTIAPAKPRRGNVTHRPGHVTFTHLNRSDPQIIVVPLPSRYKNSTSTSFQTFPSTTHPASVSSHSFSCGVSLASAISSSASITLSKQSLVGTDSEVSSSGVTKLQQSAASDTAMQVNARCLTGCQVFLNGESGIFLPSHELENNNIKINVIKPSYSHTDTMRRFPLAQGTAVKSTRTVGISAEPSAPIEIGMSPQVLSHPAASSSFLWQGEKILPAYSHLPVVQAATQTAAEDFYDFDAFRAKHLPKSHKYLYNYTTINEEQNLIEFRVAGVTNRQTVAEWLQQLEYISQVRYRVWKTYKPKKEGAYKVDFRCHMNQTKSKKFVKGKSCDCPSMLSITIDPQKLSKGCLNRRMRTQFRCRVRFRYSHNHSVEEGLKHMPVLNSVKEKILECYEKGMGVSDSYTKHYNDLKTEYGDRYCDIMCNRGLCPDKGYFYSLWKQFSKDRFGTVVKPPKSVVPKIPWNKGLRGITSLKEFEDILPSENNSGGKRKRGGPTKRERIKQVALDSIESTLMESIRQSPETYSRAVACFVQIWESMDDKGRLAWLQTKIESHTSDPVTIITTDSITDDLQATETILHELNAAEHSYSDIVVTTQPPVKKIKLSESVTAATSRDITEYSFELSDSGVPFYRVTSL</sequence>
<proteinExistence type="predicted"/>
<feature type="compositionally biased region" description="Low complexity" evidence="1">
    <location>
        <begin position="18"/>
        <end position="31"/>
    </location>
</feature>
<dbReference type="PANTHER" id="PTHR35385:SF2">
    <property type="entry name" value="PROTEIN B, PUTATIVE-RELATED"/>
    <property type="match status" value="1"/>
</dbReference>
<evidence type="ECO:0000313" key="2">
    <source>
        <dbReference type="EMBL" id="KAF6039285.1"/>
    </source>
</evidence>
<accession>A0A7J7KM99</accession>
<comment type="caution">
    <text evidence="2">The sequence shown here is derived from an EMBL/GenBank/DDBJ whole genome shotgun (WGS) entry which is preliminary data.</text>
</comment>
<evidence type="ECO:0000256" key="1">
    <source>
        <dbReference type="SAM" id="MobiDB-lite"/>
    </source>
</evidence>
<reference evidence="2" key="1">
    <citation type="submission" date="2020-06" db="EMBL/GenBank/DDBJ databases">
        <title>Draft genome of Bugula neritina, a colonial animal packing powerful symbionts and potential medicines.</title>
        <authorList>
            <person name="Rayko M."/>
        </authorList>
    </citation>
    <scope>NUCLEOTIDE SEQUENCE [LARGE SCALE GENOMIC DNA]</scope>
    <source>
        <strain evidence="2">Kwan_BN1</strain>
    </source>
</reference>
<dbReference type="AlphaFoldDB" id="A0A7J7KM99"/>
<dbReference type="Proteomes" id="UP000593567">
    <property type="component" value="Unassembled WGS sequence"/>
</dbReference>
<dbReference type="PANTHER" id="PTHR35385">
    <property type="entry name" value="PROTEIN B, PUTATIVE-RELATED-RELATED"/>
    <property type="match status" value="1"/>
</dbReference>
<name>A0A7J7KM99_BUGNE</name>
<gene>
    <name evidence="2" type="ORF">EB796_002405</name>
</gene>
<protein>
    <submittedName>
        <fullName evidence="2">Uncharacterized protein</fullName>
    </submittedName>
</protein>
<organism evidence="2 3">
    <name type="scientific">Bugula neritina</name>
    <name type="common">Brown bryozoan</name>
    <name type="synonym">Sertularia neritina</name>
    <dbReference type="NCBI Taxonomy" id="10212"/>
    <lineage>
        <taxon>Eukaryota</taxon>
        <taxon>Metazoa</taxon>
        <taxon>Spiralia</taxon>
        <taxon>Lophotrochozoa</taxon>
        <taxon>Bryozoa</taxon>
        <taxon>Gymnolaemata</taxon>
        <taxon>Cheilostomatida</taxon>
        <taxon>Flustrina</taxon>
        <taxon>Buguloidea</taxon>
        <taxon>Bugulidae</taxon>
        <taxon>Bugula</taxon>
    </lineage>
</organism>
<feature type="region of interest" description="Disordered" evidence="1">
    <location>
        <begin position="1"/>
        <end position="35"/>
    </location>
</feature>
<keyword evidence="3" id="KW-1185">Reference proteome</keyword>
<dbReference type="EMBL" id="VXIV02000283">
    <property type="protein sequence ID" value="KAF6039285.1"/>
    <property type="molecule type" value="Genomic_DNA"/>
</dbReference>
<evidence type="ECO:0000313" key="3">
    <source>
        <dbReference type="Proteomes" id="UP000593567"/>
    </source>
</evidence>